<feature type="compositionally biased region" description="Polar residues" evidence="1">
    <location>
        <begin position="119"/>
        <end position="132"/>
    </location>
</feature>
<evidence type="ECO:0000313" key="4">
    <source>
        <dbReference type="Proteomes" id="UP001281410"/>
    </source>
</evidence>
<dbReference type="Proteomes" id="UP001281410">
    <property type="component" value="Unassembled WGS sequence"/>
</dbReference>
<keyword evidence="4" id="KW-1185">Reference proteome</keyword>
<feature type="domain" description="Retrotransposon gag" evidence="2">
    <location>
        <begin position="22"/>
        <end position="83"/>
    </location>
</feature>
<evidence type="ECO:0000259" key="2">
    <source>
        <dbReference type="Pfam" id="PF03732"/>
    </source>
</evidence>
<dbReference type="InterPro" id="IPR005162">
    <property type="entry name" value="Retrotrans_gag_dom"/>
</dbReference>
<dbReference type="PANTHER" id="PTHR33223:SF10">
    <property type="entry name" value="AMINOTRANSFERASE-LIKE PLANT MOBILE DOMAIN-CONTAINING PROTEIN"/>
    <property type="match status" value="1"/>
</dbReference>
<proteinExistence type="predicted"/>
<dbReference type="PANTHER" id="PTHR33223">
    <property type="entry name" value="CCHC-TYPE DOMAIN-CONTAINING PROTEIN"/>
    <property type="match status" value="1"/>
</dbReference>
<organism evidence="3 4">
    <name type="scientific">Dipteronia sinensis</name>
    <dbReference type="NCBI Taxonomy" id="43782"/>
    <lineage>
        <taxon>Eukaryota</taxon>
        <taxon>Viridiplantae</taxon>
        <taxon>Streptophyta</taxon>
        <taxon>Embryophyta</taxon>
        <taxon>Tracheophyta</taxon>
        <taxon>Spermatophyta</taxon>
        <taxon>Magnoliopsida</taxon>
        <taxon>eudicotyledons</taxon>
        <taxon>Gunneridae</taxon>
        <taxon>Pentapetalae</taxon>
        <taxon>rosids</taxon>
        <taxon>malvids</taxon>
        <taxon>Sapindales</taxon>
        <taxon>Sapindaceae</taxon>
        <taxon>Hippocastanoideae</taxon>
        <taxon>Acereae</taxon>
        <taxon>Dipteronia</taxon>
    </lineage>
</organism>
<evidence type="ECO:0000313" key="3">
    <source>
        <dbReference type="EMBL" id="KAK3226429.1"/>
    </source>
</evidence>
<dbReference type="AlphaFoldDB" id="A0AAE0AZI4"/>
<evidence type="ECO:0000256" key="1">
    <source>
        <dbReference type="SAM" id="MobiDB-lite"/>
    </source>
</evidence>
<protein>
    <recommendedName>
        <fullName evidence="2">Retrotransposon gag domain-containing protein</fullName>
    </recommendedName>
</protein>
<reference evidence="3" key="1">
    <citation type="journal article" date="2023" name="Plant J.">
        <title>Genome sequences and population genomics provide insights into the demographic history, inbreeding, and mutation load of two 'living fossil' tree species of Dipteronia.</title>
        <authorList>
            <person name="Feng Y."/>
            <person name="Comes H.P."/>
            <person name="Chen J."/>
            <person name="Zhu S."/>
            <person name="Lu R."/>
            <person name="Zhang X."/>
            <person name="Li P."/>
            <person name="Qiu J."/>
            <person name="Olsen K.M."/>
            <person name="Qiu Y."/>
        </authorList>
    </citation>
    <scope>NUCLEOTIDE SEQUENCE</scope>
    <source>
        <strain evidence="3">NBL</strain>
    </source>
</reference>
<comment type="caution">
    <text evidence="3">The sequence shown here is derived from an EMBL/GenBank/DDBJ whole genome shotgun (WGS) entry which is preliminary data.</text>
</comment>
<name>A0AAE0AZI4_9ROSI</name>
<gene>
    <name evidence="3" type="ORF">Dsin_006291</name>
</gene>
<dbReference type="Pfam" id="PF03732">
    <property type="entry name" value="Retrotrans_gag"/>
    <property type="match status" value="1"/>
</dbReference>
<dbReference type="EMBL" id="JANJYJ010000002">
    <property type="protein sequence ID" value="KAK3226429.1"/>
    <property type="molecule type" value="Genomic_DNA"/>
</dbReference>
<sequence length="199" mass="22841">MHERGILDSEGKVYHPSTIYPKSFVAGFTASTRRRTHMVHLNSVRQADSETIRDYMKRFNEAARQVHDFNEIGAVMAFTQGLQQGHLSWSLTKKEPSSYRELIERAEIYATADDISHSKTASTLSEASGSSRKWSRPGKDKGKEQQIPMQLNTGSTGRNVRLPRSKFDRYTPLKHLIDKVFELAYRSNLPRWLPGYKRP</sequence>
<accession>A0AAE0AZI4</accession>
<feature type="compositionally biased region" description="Polar residues" evidence="1">
    <location>
        <begin position="147"/>
        <end position="158"/>
    </location>
</feature>
<feature type="region of interest" description="Disordered" evidence="1">
    <location>
        <begin position="119"/>
        <end position="163"/>
    </location>
</feature>